<evidence type="ECO:0000256" key="1">
    <source>
        <dbReference type="ARBA" id="ARBA00009981"/>
    </source>
</evidence>
<proteinExistence type="inferred from homology"/>
<dbReference type="HOGENOM" id="CLU_2918610_0_0_9"/>
<evidence type="ECO:0000313" key="2">
    <source>
        <dbReference type="EMBL" id="EHL17552.1"/>
    </source>
</evidence>
<comment type="similarity">
    <text evidence="1">Belongs to the phD/YefM antitoxin family.</text>
</comment>
<dbReference type="SUPFAM" id="SSF143120">
    <property type="entry name" value="YefM-like"/>
    <property type="match status" value="1"/>
</dbReference>
<sequence length="61" mass="7315">MIPEIINTKTLKENFRHYADTVQEGQDVIIFRKNDRGDVVLISKSRYNYFLDLEKRNNLNK</sequence>
<gene>
    <name evidence="2" type="ORF">HMPREF9628_02211</name>
</gene>
<accession>G9XF58</accession>
<evidence type="ECO:0008006" key="4">
    <source>
        <dbReference type="Google" id="ProtNLM"/>
    </source>
</evidence>
<dbReference type="Proteomes" id="UP000003379">
    <property type="component" value="Unassembled WGS sequence"/>
</dbReference>
<dbReference type="InterPro" id="IPR036165">
    <property type="entry name" value="YefM-like_sf"/>
</dbReference>
<comment type="caution">
    <text evidence="2">The sequence shown here is derived from an EMBL/GenBank/DDBJ whole genome shotgun (WGS) entry which is preliminary data.</text>
</comment>
<reference evidence="2 3" key="1">
    <citation type="submission" date="2011-08" db="EMBL/GenBank/DDBJ databases">
        <title>The Genome Sequence of Eubacteriaceae bacterium CM5.</title>
        <authorList>
            <consortium name="The Broad Institute Genome Sequencing Platform"/>
            <person name="Earl A."/>
            <person name="Ward D."/>
            <person name="Feldgarden M."/>
            <person name="Gevers D."/>
            <person name="Sizova M."/>
            <person name="Hazen A."/>
            <person name="Epstein S."/>
            <person name="Young S.K."/>
            <person name="Zeng Q."/>
            <person name="Gargeya S."/>
            <person name="Fitzgerald M."/>
            <person name="Haas B."/>
            <person name="Abouelleil A."/>
            <person name="Alvarado L."/>
            <person name="Arachchi H.M."/>
            <person name="Berlin A."/>
            <person name="Brown A."/>
            <person name="Chapman S.B."/>
            <person name="Chen Z."/>
            <person name="Dunbar C."/>
            <person name="Freedman E."/>
            <person name="Gearin G."/>
            <person name="Gellesch M."/>
            <person name="Goldberg J."/>
            <person name="Griggs A."/>
            <person name="Gujja S."/>
            <person name="Heiman D."/>
            <person name="Howarth C."/>
            <person name="Larson L."/>
            <person name="Lui A."/>
            <person name="MacDonald P.J.P."/>
            <person name="Montmayeur A."/>
            <person name="Murphy C."/>
            <person name="Neiman D."/>
            <person name="Pearson M."/>
            <person name="Priest M."/>
            <person name="Roberts A."/>
            <person name="Saif S."/>
            <person name="Shea T."/>
            <person name="Shenoy N."/>
            <person name="Sisk P."/>
            <person name="Stolte C."/>
            <person name="Sykes S."/>
            <person name="Wortman J."/>
            <person name="Nusbaum C."/>
            <person name="Birren B."/>
        </authorList>
    </citation>
    <scope>NUCLEOTIDE SEQUENCE [LARGE SCALE GENOMIC DNA]</scope>
    <source>
        <strain evidence="2 3">CM5</strain>
    </source>
</reference>
<dbReference type="Gene3D" id="3.40.1620.10">
    <property type="entry name" value="YefM-like domain"/>
    <property type="match status" value="1"/>
</dbReference>
<name>G9XF58_9FIRM</name>
<dbReference type="RefSeq" id="WP_009530016.1">
    <property type="nucleotide sequence ID" value="NZ_JH414640.1"/>
</dbReference>
<organism evidence="2 3">
    <name type="scientific">Peptoanaerobacter stomatis</name>
    <dbReference type="NCBI Taxonomy" id="796937"/>
    <lineage>
        <taxon>Bacteria</taxon>
        <taxon>Bacillati</taxon>
        <taxon>Bacillota</taxon>
        <taxon>Clostridia</taxon>
        <taxon>Peptostreptococcales</taxon>
        <taxon>Filifactoraceae</taxon>
        <taxon>Peptoanaerobacter</taxon>
    </lineage>
</organism>
<protein>
    <recommendedName>
        <fullName evidence="4">Antitoxin</fullName>
    </recommendedName>
</protein>
<dbReference type="EMBL" id="AFZG01000061">
    <property type="protein sequence ID" value="EHL17552.1"/>
    <property type="molecule type" value="Genomic_DNA"/>
</dbReference>
<evidence type="ECO:0000313" key="3">
    <source>
        <dbReference type="Proteomes" id="UP000003379"/>
    </source>
</evidence>
<dbReference type="AlphaFoldDB" id="G9XF58"/>